<evidence type="ECO:0000256" key="3">
    <source>
        <dbReference type="ARBA" id="ARBA00023163"/>
    </source>
</evidence>
<organism evidence="6 7">
    <name type="scientific">Arthrobacter koreensis</name>
    <dbReference type="NCBI Taxonomy" id="199136"/>
    <lineage>
        <taxon>Bacteria</taxon>
        <taxon>Bacillati</taxon>
        <taxon>Actinomycetota</taxon>
        <taxon>Actinomycetes</taxon>
        <taxon>Micrococcales</taxon>
        <taxon>Micrococcaceae</taxon>
        <taxon>Arthrobacter</taxon>
    </lineage>
</organism>
<evidence type="ECO:0000256" key="1">
    <source>
        <dbReference type="ARBA" id="ARBA00023015"/>
    </source>
</evidence>
<reference evidence="6" key="1">
    <citation type="submission" date="2022-09" db="EMBL/GenBank/DDBJ databases">
        <authorList>
            <person name="Li D."/>
            <person name="Cheng J."/>
            <person name="Li Y."/>
        </authorList>
    </citation>
    <scope>NUCLEOTIDE SEQUENCE</scope>
    <source>
        <strain evidence="6">DL</strain>
    </source>
</reference>
<dbReference type="PROSITE" id="PS50977">
    <property type="entry name" value="HTH_TETR_2"/>
    <property type="match status" value="1"/>
</dbReference>
<dbReference type="RefSeq" id="WP_091602395.1">
    <property type="nucleotide sequence ID" value="NZ_CECE01000004.1"/>
</dbReference>
<dbReference type="EMBL" id="CP106856">
    <property type="protein sequence ID" value="UYB35544.1"/>
    <property type="molecule type" value="Genomic_DNA"/>
</dbReference>
<dbReference type="PRINTS" id="PR00455">
    <property type="entry name" value="HTHTETR"/>
</dbReference>
<proteinExistence type="predicted"/>
<feature type="DNA-binding region" description="H-T-H motif" evidence="4">
    <location>
        <begin position="35"/>
        <end position="54"/>
    </location>
</feature>
<name>A0ABY6FRE8_9MICC</name>
<dbReference type="Gene3D" id="1.10.357.10">
    <property type="entry name" value="Tetracycline Repressor, domain 2"/>
    <property type="match status" value="1"/>
</dbReference>
<protein>
    <submittedName>
        <fullName evidence="6">TetR/AcrR family transcriptional regulator</fullName>
    </submittedName>
</protein>
<gene>
    <name evidence="6" type="ORF">N9A08_13050</name>
</gene>
<dbReference type="Proteomes" id="UP001063368">
    <property type="component" value="Chromosome"/>
</dbReference>
<feature type="domain" description="HTH tetR-type" evidence="5">
    <location>
        <begin position="12"/>
        <end position="72"/>
    </location>
</feature>
<dbReference type="Pfam" id="PF00440">
    <property type="entry name" value="TetR_N"/>
    <property type="match status" value="1"/>
</dbReference>
<dbReference type="PANTHER" id="PTHR30055:SF234">
    <property type="entry name" value="HTH-TYPE TRANSCRIPTIONAL REGULATOR BETI"/>
    <property type="match status" value="1"/>
</dbReference>
<evidence type="ECO:0000256" key="2">
    <source>
        <dbReference type="ARBA" id="ARBA00023125"/>
    </source>
</evidence>
<keyword evidence="2 4" id="KW-0238">DNA-binding</keyword>
<dbReference type="PANTHER" id="PTHR30055">
    <property type="entry name" value="HTH-TYPE TRANSCRIPTIONAL REGULATOR RUTR"/>
    <property type="match status" value="1"/>
</dbReference>
<dbReference type="InterPro" id="IPR001647">
    <property type="entry name" value="HTH_TetR"/>
</dbReference>
<evidence type="ECO:0000256" key="4">
    <source>
        <dbReference type="PROSITE-ProRule" id="PRU00335"/>
    </source>
</evidence>
<keyword evidence="1" id="KW-0805">Transcription regulation</keyword>
<dbReference type="InterPro" id="IPR050109">
    <property type="entry name" value="HTH-type_TetR-like_transc_reg"/>
</dbReference>
<evidence type="ECO:0000313" key="7">
    <source>
        <dbReference type="Proteomes" id="UP001063368"/>
    </source>
</evidence>
<sequence length="218" mass="23896">MTRRSRAHQSTPGNEKAILEAALTLAVTAGYEGTTMAEVARLSGLPVGSVYWHFNNKEQLFAELIEYCFEQWKADHTGPTNRDLLRRSIAGSAGGSVDPENRAEAFWILALLFALEKRLAGNLAREKYLDVRKEMFELMVQRVEPQVPASVLAVDPAFGRKMVVLGRALTDGFYIAASAGDEIDFMEFADLSATAVEALIQRKAAEIEGNLDAADAES</sequence>
<accession>A0ABY6FRE8</accession>
<evidence type="ECO:0000313" key="6">
    <source>
        <dbReference type="EMBL" id="UYB35544.1"/>
    </source>
</evidence>
<keyword evidence="3" id="KW-0804">Transcription</keyword>
<evidence type="ECO:0000259" key="5">
    <source>
        <dbReference type="PROSITE" id="PS50977"/>
    </source>
</evidence>
<dbReference type="SUPFAM" id="SSF46689">
    <property type="entry name" value="Homeodomain-like"/>
    <property type="match status" value="1"/>
</dbReference>
<keyword evidence="7" id="KW-1185">Reference proteome</keyword>
<dbReference type="InterPro" id="IPR009057">
    <property type="entry name" value="Homeodomain-like_sf"/>
</dbReference>